<dbReference type="Proteomes" id="UP001236239">
    <property type="component" value="Unassembled WGS sequence"/>
</dbReference>
<protein>
    <submittedName>
        <fullName evidence="1">CRISPR-associated protein Csx16</fullName>
    </submittedName>
</protein>
<sequence>MKQQIVKNATVITRHNSLIEYMKEVNLIDDSAVIISHATPEDVKGKDVIGILPHSLSCLTKTYTEVPLILPPEKRGVELTIEDVRKFAKEPTTFIVSII</sequence>
<accession>A0AAJ6P1H9</accession>
<gene>
    <name evidence="1" type="ORF">QJU93_09840</name>
</gene>
<dbReference type="RefSeq" id="WP_306384667.1">
    <property type="nucleotide sequence ID" value="NZ_JASAYN010000001.1"/>
</dbReference>
<comment type="caution">
    <text evidence="1">The sequence shown here is derived from an EMBL/GenBank/DDBJ whole genome shotgun (WGS) entry which is preliminary data.</text>
</comment>
<evidence type="ECO:0000313" key="2">
    <source>
        <dbReference type="Proteomes" id="UP001236239"/>
    </source>
</evidence>
<dbReference type="AlphaFoldDB" id="A0AAJ6P1H9"/>
<dbReference type="InterPro" id="IPR013443">
    <property type="entry name" value="CRISPR-assoc_prot_Csx16"/>
</dbReference>
<name>A0AAJ6P1H9_9PAST</name>
<proteinExistence type="predicted"/>
<organism evidence="1 2">
    <name type="scientific">Phocoenobacter skyensis</name>
    <dbReference type="NCBI Taxonomy" id="97481"/>
    <lineage>
        <taxon>Bacteria</taxon>
        <taxon>Pseudomonadati</taxon>
        <taxon>Pseudomonadota</taxon>
        <taxon>Gammaproteobacteria</taxon>
        <taxon>Pasteurellales</taxon>
        <taxon>Pasteurellaceae</taxon>
        <taxon>Phocoenobacter</taxon>
    </lineage>
</organism>
<dbReference type="Pfam" id="PF09652">
    <property type="entry name" value="Cas_VVA1548"/>
    <property type="match status" value="1"/>
</dbReference>
<evidence type="ECO:0000313" key="1">
    <source>
        <dbReference type="EMBL" id="MDP8173655.1"/>
    </source>
</evidence>
<reference evidence="1" key="1">
    <citation type="journal article" date="2023" name="Front. Microbiol.">
        <title>Phylogeography and host specificity of Pasteurellaceae pathogenic to sea-farmed fish in the north-east Atlantic.</title>
        <authorList>
            <person name="Gulla S."/>
            <person name="Colquhoun D.J."/>
            <person name="Olsen A.B."/>
            <person name="Spilsberg B."/>
            <person name="Lagesen K."/>
            <person name="Aakesson C.P."/>
            <person name="Strom S."/>
            <person name="Manji F."/>
            <person name="Birkbeck T.H."/>
            <person name="Nilsen H.K."/>
        </authorList>
    </citation>
    <scope>NUCLEOTIDE SEQUENCE</scope>
    <source>
        <strain evidence="1">TW16_20</strain>
    </source>
</reference>
<dbReference type="EMBL" id="JASAYQ010000021">
    <property type="protein sequence ID" value="MDP8173655.1"/>
    <property type="molecule type" value="Genomic_DNA"/>
</dbReference>